<evidence type="ECO:0000313" key="17">
    <source>
        <dbReference type="EMBL" id="PTW60233.1"/>
    </source>
</evidence>
<evidence type="ECO:0000256" key="10">
    <source>
        <dbReference type="ARBA" id="ARBA00022984"/>
    </source>
</evidence>
<evidence type="ECO:0000256" key="7">
    <source>
        <dbReference type="ARBA" id="ARBA00022729"/>
    </source>
</evidence>
<dbReference type="Pfam" id="PF07943">
    <property type="entry name" value="PBP5_C"/>
    <property type="match status" value="1"/>
</dbReference>
<evidence type="ECO:0000259" key="16">
    <source>
        <dbReference type="SMART" id="SM00936"/>
    </source>
</evidence>
<dbReference type="Pfam" id="PF00768">
    <property type="entry name" value="Peptidase_S11"/>
    <property type="match status" value="1"/>
</dbReference>
<comment type="function">
    <text evidence="1">Removes C-terminal D-alanyl residues from sugar-peptide cell wall precursors.</text>
</comment>
<dbReference type="GO" id="GO:0008360">
    <property type="term" value="P:regulation of cell shape"/>
    <property type="evidence" value="ECO:0007669"/>
    <property type="project" value="UniProtKB-KW"/>
</dbReference>
<dbReference type="Gene3D" id="3.40.710.10">
    <property type="entry name" value="DD-peptidase/beta-lactamase superfamily"/>
    <property type="match status" value="1"/>
</dbReference>
<dbReference type="Proteomes" id="UP000244081">
    <property type="component" value="Unassembled WGS sequence"/>
</dbReference>
<accession>A0A2T5V906</accession>
<comment type="catalytic activity">
    <reaction evidence="12">
        <text>Preferential cleavage: (Ac)2-L-Lys-D-Ala-|-D-Ala. Also transpeptidation of peptidyl-alanyl moieties that are N-acyl substituents of D-alanine.</text>
        <dbReference type="EC" id="3.4.16.4"/>
    </reaction>
</comment>
<dbReference type="AlphaFoldDB" id="A0A2T5V906"/>
<dbReference type="GO" id="GO:0009252">
    <property type="term" value="P:peptidoglycan biosynthetic process"/>
    <property type="evidence" value="ECO:0007669"/>
    <property type="project" value="UniProtKB-UniPathway"/>
</dbReference>
<evidence type="ECO:0000256" key="3">
    <source>
        <dbReference type="ARBA" id="ARBA00007164"/>
    </source>
</evidence>
<dbReference type="EMBL" id="QAYG01000005">
    <property type="protein sequence ID" value="PTW60233.1"/>
    <property type="molecule type" value="Genomic_DNA"/>
</dbReference>
<feature type="signal peptide" evidence="15">
    <location>
        <begin position="1"/>
        <end position="35"/>
    </location>
</feature>
<dbReference type="SUPFAM" id="SSF56601">
    <property type="entry name" value="beta-lactamase/transpeptidase-like"/>
    <property type="match status" value="1"/>
</dbReference>
<name>A0A2T5V906_9HYPH</name>
<proteinExistence type="inferred from homology"/>
<keyword evidence="5 17" id="KW-0121">Carboxypeptidase</keyword>
<evidence type="ECO:0000256" key="8">
    <source>
        <dbReference type="ARBA" id="ARBA00022801"/>
    </source>
</evidence>
<dbReference type="GO" id="GO:0006508">
    <property type="term" value="P:proteolysis"/>
    <property type="evidence" value="ECO:0007669"/>
    <property type="project" value="UniProtKB-KW"/>
</dbReference>
<evidence type="ECO:0000256" key="4">
    <source>
        <dbReference type="ARBA" id="ARBA00012448"/>
    </source>
</evidence>
<dbReference type="PANTHER" id="PTHR21581">
    <property type="entry name" value="D-ALANYL-D-ALANINE CARBOXYPEPTIDASE"/>
    <property type="match status" value="1"/>
</dbReference>
<evidence type="ECO:0000313" key="18">
    <source>
        <dbReference type="Proteomes" id="UP000244081"/>
    </source>
</evidence>
<dbReference type="InterPro" id="IPR037167">
    <property type="entry name" value="Peptidase_S11_C_sf"/>
</dbReference>
<evidence type="ECO:0000256" key="5">
    <source>
        <dbReference type="ARBA" id="ARBA00022645"/>
    </source>
</evidence>
<evidence type="ECO:0000256" key="6">
    <source>
        <dbReference type="ARBA" id="ARBA00022670"/>
    </source>
</evidence>
<dbReference type="InterPro" id="IPR001967">
    <property type="entry name" value="Peptidase_S11_N"/>
</dbReference>
<dbReference type="InterPro" id="IPR012338">
    <property type="entry name" value="Beta-lactam/transpept-like"/>
</dbReference>
<keyword evidence="6" id="KW-0645">Protease</keyword>
<dbReference type="UniPathway" id="UPA00219"/>
<evidence type="ECO:0000256" key="1">
    <source>
        <dbReference type="ARBA" id="ARBA00003217"/>
    </source>
</evidence>
<dbReference type="EC" id="3.4.16.4" evidence="4"/>
<dbReference type="InterPro" id="IPR012907">
    <property type="entry name" value="Peptidase_S11_C"/>
</dbReference>
<sequence>MMMRAFVGAHCFRVAALGMVLSAALSALFCVPVDAAVETKAERAILTDLTNGTVLFEKNVDVPFEPGSMAKLMTLEVLFEALDKGTTTLETTYPVSEHAWRTGGAPARTTTMFAALKSEVPVADLIRGIMIQNANDACIIVAEGLSGSEAAFAKAMNERARELGMTHSTFGNATGLPGAETLTTARDLSILATHLIKAHPQLYRIFTEEAFTWNKIYQRNRMALFGHSIGIDGLKDGFADSAGHGVVSSSLRAGRRLVAVVSGLKDEDERDNAAVDLLRDGYDQFDTVAIFGANETVAEARVFGGSEGYVPLVSYAPVEMTLPHDGREAYRMRVVYEGPVPAPVKKGQRVGELRLYQDKKLVQTAPLFTAADIGIGRLDQRAVDGARELLFGWW</sequence>
<keyword evidence="7 15" id="KW-0732">Signal</keyword>
<keyword evidence="9" id="KW-0133">Cell shape</keyword>
<evidence type="ECO:0000256" key="12">
    <source>
        <dbReference type="ARBA" id="ARBA00034000"/>
    </source>
</evidence>
<protein>
    <recommendedName>
        <fullName evidence="4">serine-type D-Ala-D-Ala carboxypeptidase</fullName>
        <ecNumber evidence="4">3.4.16.4</ecNumber>
    </recommendedName>
</protein>
<evidence type="ECO:0000256" key="11">
    <source>
        <dbReference type="ARBA" id="ARBA00023316"/>
    </source>
</evidence>
<organism evidence="17 18">
    <name type="scientific">Breoghania corrubedonensis</name>
    <dbReference type="NCBI Taxonomy" id="665038"/>
    <lineage>
        <taxon>Bacteria</taxon>
        <taxon>Pseudomonadati</taxon>
        <taxon>Pseudomonadota</taxon>
        <taxon>Alphaproteobacteria</taxon>
        <taxon>Hyphomicrobiales</taxon>
        <taxon>Stappiaceae</taxon>
        <taxon>Breoghania</taxon>
    </lineage>
</organism>
<keyword evidence="18" id="KW-1185">Reference proteome</keyword>
<dbReference type="RefSeq" id="WP_107990509.1">
    <property type="nucleotide sequence ID" value="NZ_QAYG01000005.1"/>
</dbReference>
<dbReference type="SUPFAM" id="SSF69189">
    <property type="entry name" value="Penicillin-binding protein associated domain"/>
    <property type="match status" value="1"/>
</dbReference>
<dbReference type="SMART" id="SM00936">
    <property type="entry name" value="PBP5_C"/>
    <property type="match status" value="1"/>
</dbReference>
<evidence type="ECO:0000256" key="9">
    <source>
        <dbReference type="ARBA" id="ARBA00022960"/>
    </source>
</evidence>
<feature type="binding site" evidence="13">
    <location>
        <position position="235"/>
    </location>
    <ligand>
        <name>substrate</name>
    </ligand>
</feature>
<dbReference type="PRINTS" id="PR00725">
    <property type="entry name" value="DADACBPTASE1"/>
</dbReference>
<comment type="pathway">
    <text evidence="2">Cell wall biogenesis; peptidoglycan biosynthesis.</text>
</comment>
<evidence type="ECO:0000256" key="13">
    <source>
        <dbReference type="PIRSR" id="PIRSR618044-2"/>
    </source>
</evidence>
<keyword evidence="10" id="KW-0573">Peptidoglycan synthesis</keyword>
<dbReference type="GO" id="GO:0071555">
    <property type="term" value="P:cell wall organization"/>
    <property type="evidence" value="ECO:0007669"/>
    <property type="project" value="UniProtKB-KW"/>
</dbReference>
<evidence type="ECO:0000256" key="2">
    <source>
        <dbReference type="ARBA" id="ARBA00004752"/>
    </source>
</evidence>
<dbReference type="InterPro" id="IPR015956">
    <property type="entry name" value="Peniciliin-bd_prot_C_sf"/>
</dbReference>
<dbReference type="GO" id="GO:0009002">
    <property type="term" value="F:serine-type D-Ala-D-Ala carboxypeptidase activity"/>
    <property type="evidence" value="ECO:0007669"/>
    <property type="project" value="UniProtKB-EC"/>
</dbReference>
<dbReference type="OrthoDB" id="9795979at2"/>
<reference evidence="17 18" key="1">
    <citation type="submission" date="2018-04" db="EMBL/GenBank/DDBJ databases">
        <title>Genomic Encyclopedia of Archaeal and Bacterial Type Strains, Phase II (KMG-II): from individual species to whole genera.</title>
        <authorList>
            <person name="Goeker M."/>
        </authorList>
    </citation>
    <scope>NUCLEOTIDE SEQUENCE [LARGE SCALE GENOMIC DNA]</scope>
    <source>
        <strain evidence="17 18">DSM 23382</strain>
    </source>
</reference>
<dbReference type="InterPro" id="IPR018044">
    <property type="entry name" value="Peptidase_S11"/>
</dbReference>
<feature type="domain" description="Peptidase S11 D-Ala-D-Ala carboxypeptidase A C-terminal" evidence="16">
    <location>
        <begin position="285"/>
        <end position="375"/>
    </location>
</feature>
<gene>
    <name evidence="17" type="ORF">C8N35_105237</name>
</gene>
<evidence type="ECO:0000256" key="14">
    <source>
        <dbReference type="RuleBase" id="RU004016"/>
    </source>
</evidence>
<comment type="similarity">
    <text evidence="3 14">Belongs to the peptidase S11 family.</text>
</comment>
<keyword evidence="8" id="KW-0378">Hydrolase</keyword>
<comment type="caution">
    <text evidence="17">The sequence shown here is derived from an EMBL/GenBank/DDBJ whole genome shotgun (WGS) entry which is preliminary data.</text>
</comment>
<evidence type="ECO:0000256" key="15">
    <source>
        <dbReference type="SAM" id="SignalP"/>
    </source>
</evidence>
<keyword evidence="11" id="KW-0961">Cell wall biogenesis/degradation</keyword>
<feature type="chain" id="PRO_5015654530" description="serine-type D-Ala-D-Ala carboxypeptidase" evidence="15">
    <location>
        <begin position="36"/>
        <end position="394"/>
    </location>
</feature>
<dbReference type="Gene3D" id="2.60.410.10">
    <property type="entry name" value="D-Ala-D-Ala carboxypeptidase, C-terminal domain"/>
    <property type="match status" value="1"/>
</dbReference>
<dbReference type="PANTHER" id="PTHR21581:SF6">
    <property type="entry name" value="TRAFFICKING PROTEIN PARTICLE COMPLEX SUBUNIT 12"/>
    <property type="match status" value="1"/>
</dbReference>